<dbReference type="RefSeq" id="XP_009760952.1">
    <property type="nucleotide sequence ID" value="XM_009762650.1"/>
</dbReference>
<dbReference type="Proteomes" id="UP000189701">
    <property type="component" value="Unplaced"/>
</dbReference>
<evidence type="ECO:0000313" key="2">
    <source>
        <dbReference type="RefSeq" id="XP_009760952.1"/>
    </source>
</evidence>
<dbReference type="AlphaFoldDB" id="A0A1U7UY44"/>
<organism evidence="1 2">
    <name type="scientific">Nicotiana sylvestris</name>
    <name type="common">Wood tobacco</name>
    <name type="synonym">South American tobacco</name>
    <dbReference type="NCBI Taxonomy" id="4096"/>
    <lineage>
        <taxon>Eukaryota</taxon>
        <taxon>Viridiplantae</taxon>
        <taxon>Streptophyta</taxon>
        <taxon>Embryophyta</taxon>
        <taxon>Tracheophyta</taxon>
        <taxon>Spermatophyta</taxon>
        <taxon>Magnoliopsida</taxon>
        <taxon>eudicotyledons</taxon>
        <taxon>Gunneridae</taxon>
        <taxon>Pentapetalae</taxon>
        <taxon>asterids</taxon>
        <taxon>lamiids</taxon>
        <taxon>Solanales</taxon>
        <taxon>Solanaceae</taxon>
        <taxon>Nicotianoideae</taxon>
        <taxon>Nicotianeae</taxon>
        <taxon>Nicotiana</taxon>
    </lineage>
</organism>
<sequence>MLIFLRDTIVKLMSRSARGKGKKIPLQVYIYKGHDRCVVYIESGDGEKIINEIQIFQDARWVSPPEAVWRIYEFSLNEMQPPVINLQLHLPDKHSVFYWKNRNLQSIIAWDNNRQTLLTEYFKTCSIDTEKNSLNIMFGILRESFGQKEKQDLSLVELQLLILRREKGIMSGYY</sequence>
<reference evidence="1" key="1">
    <citation type="journal article" date="2013" name="Genome Biol.">
        <title>Reference genomes and transcriptomes of Nicotiana sylvestris and Nicotiana tomentosiformis.</title>
        <authorList>
            <person name="Sierro N."/>
            <person name="Battey J.N."/>
            <person name="Ouadi S."/>
            <person name="Bovet L."/>
            <person name="Goepfert S."/>
            <person name="Bakaher N."/>
            <person name="Peitsch M.C."/>
            <person name="Ivanov N.V."/>
        </authorList>
    </citation>
    <scope>NUCLEOTIDE SEQUENCE [LARGE SCALE GENOMIC DNA]</scope>
</reference>
<name>A0A1U7UY44_NICSY</name>
<gene>
    <name evidence="2" type="primary">LOC104213204</name>
</gene>
<accession>A0A1U7UY44</accession>
<evidence type="ECO:0000313" key="1">
    <source>
        <dbReference type="Proteomes" id="UP000189701"/>
    </source>
</evidence>
<protein>
    <submittedName>
        <fullName evidence="2">Uncharacterized protein LOC104213204 isoform X2</fullName>
    </submittedName>
</protein>
<proteinExistence type="predicted"/>
<reference evidence="2" key="2">
    <citation type="submission" date="2025-08" db="UniProtKB">
        <authorList>
            <consortium name="RefSeq"/>
        </authorList>
    </citation>
    <scope>IDENTIFICATION</scope>
    <source>
        <tissue evidence="2">Leaf</tissue>
    </source>
</reference>
<keyword evidence="1" id="KW-1185">Reference proteome</keyword>